<dbReference type="RefSeq" id="WP_125462421.1">
    <property type="nucleotide sequence ID" value="NZ_CP034337.1"/>
</dbReference>
<dbReference type="InterPro" id="IPR003819">
    <property type="entry name" value="TauD/TfdA-like"/>
</dbReference>
<proteinExistence type="predicted"/>
<gene>
    <name evidence="4" type="ORF">EI693_02865</name>
</gene>
<evidence type="ECO:0000259" key="3">
    <source>
        <dbReference type="Pfam" id="PF02668"/>
    </source>
</evidence>
<evidence type="ECO:0000313" key="5">
    <source>
        <dbReference type="Proteomes" id="UP000272622"/>
    </source>
</evidence>
<feature type="region of interest" description="Disordered" evidence="2">
    <location>
        <begin position="136"/>
        <end position="158"/>
    </location>
</feature>
<dbReference type="SUPFAM" id="SSF51197">
    <property type="entry name" value="Clavaminate synthase-like"/>
    <property type="match status" value="1"/>
</dbReference>
<feature type="compositionally biased region" description="Basic and acidic residues" evidence="2">
    <location>
        <begin position="143"/>
        <end position="152"/>
    </location>
</feature>
<sequence length="346" mass="37907">MKDLEVAYLQFNPAQALALTGFSQELANSGGPQACGVAQKANEYAEALRATLTPDQRTTLQRFTEGHLSALLFSQMHSPDDPLPEYLPCQSELEQDQGTLYLASRNQLLLALARYRAFAFDIDNDGKHVRLVANFKGGGTTQRPDEDRRRPVELSSHSGLRLGAHTEAPYNCSVIAHDGHSPAPSALILAARWNPAQEPTHIIPMAGIIERLGGLHALALTSCSFDFTRSECFVSGQGQAGKAVPILQFDANGGFSLRYNAYRFSLNDHASQAAERALDAFQALLMQAQPLPFVLQADKALLINNCRALHGRDTVMDNRRLLVRLFGYSPFARPLIISDDPLLVRG</sequence>
<dbReference type="Pfam" id="PF02668">
    <property type="entry name" value="TauD"/>
    <property type="match status" value="1"/>
</dbReference>
<keyword evidence="1" id="KW-0560">Oxidoreductase</keyword>
<keyword evidence="5" id="KW-1185">Reference proteome</keyword>
<dbReference type="InterPro" id="IPR042098">
    <property type="entry name" value="TauD-like_sf"/>
</dbReference>
<reference evidence="4 5" key="1">
    <citation type="submission" date="2018-12" db="EMBL/GenBank/DDBJ databases">
        <authorList>
            <person name="Li S."/>
            <person name="Yang R."/>
            <person name="Chen G."/>
            <person name="Zou L."/>
            <person name="Zhang C."/>
            <person name="Chen Y."/>
            <person name="Liu Z."/>
            <person name="Li Y."/>
            <person name="Yan Y."/>
            <person name="Huang M."/>
            <person name="Chen T."/>
        </authorList>
    </citation>
    <scope>NUCLEOTIDE SEQUENCE [LARGE SCALE GENOMIC DNA]</scope>
    <source>
        <strain evidence="4 5">2014</strain>
    </source>
</reference>
<evidence type="ECO:0000313" key="4">
    <source>
        <dbReference type="EMBL" id="AZL72091.1"/>
    </source>
</evidence>
<dbReference type="Gene3D" id="3.60.130.10">
    <property type="entry name" value="Clavaminate synthase-like"/>
    <property type="match status" value="1"/>
</dbReference>
<evidence type="ECO:0000256" key="1">
    <source>
        <dbReference type="ARBA" id="ARBA00023002"/>
    </source>
</evidence>
<protein>
    <recommendedName>
        <fullName evidence="3">TauD/TfdA-like domain-containing protein</fullName>
    </recommendedName>
</protein>
<name>A0ABN5TBG9_9PSED</name>
<dbReference type="Proteomes" id="UP000272622">
    <property type="component" value="Chromosome"/>
</dbReference>
<evidence type="ECO:0000256" key="2">
    <source>
        <dbReference type="SAM" id="MobiDB-lite"/>
    </source>
</evidence>
<organism evidence="4 5">
    <name type="scientific">Pseudomonas oryziphila</name>
    <dbReference type="NCBI Taxonomy" id="2894079"/>
    <lineage>
        <taxon>Bacteria</taxon>
        <taxon>Pseudomonadati</taxon>
        <taxon>Pseudomonadota</taxon>
        <taxon>Gammaproteobacteria</taxon>
        <taxon>Pseudomonadales</taxon>
        <taxon>Pseudomonadaceae</taxon>
        <taxon>Pseudomonas</taxon>
    </lineage>
</organism>
<feature type="domain" description="TauD/TfdA-like" evidence="3">
    <location>
        <begin position="244"/>
        <end position="325"/>
    </location>
</feature>
<dbReference type="EMBL" id="CP034337">
    <property type="protein sequence ID" value="AZL72091.1"/>
    <property type="molecule type" value="Genomic_DNA"/>
</dbReference>
<accession>A0ABN5TBG9</accession>